<name>H2YPP8_CIOSA</name>
<sequence length="512" mass="58737">IGNTKHSSDKSASVSTSRRKRKYNQTFIQYGFTCITENDEQRPLCLLCNEVLANESLKPTKLKRHLDTKHDSYSNKPATFFQRILRTSEQQRRSFESEFLTQEKYTRASFEASWLIAKTKKPFNIGEDLVLPAAVKMTEIVRGKKEAENMRKIPLSNNTVSRRISAINDDQREQLILRIKEAMTGHTAGFQGRVKSASDAPITFTHCMIHQEALVAKKLSPELNKVVQDAVKIINFIKSRALNSRLFANLCDEMKSDHKLLLHCEVRWLSKGKALKRLLLLQSEVIIFLSQNKSDLVCHFHEKGWLLKLCYLSDVLEKLNQLNLSLQGENNNIFTLKSKIEAFIKKLNIWIQKAQNDSFEMFSSTYDFLASNDVETDVIKPIITSHLINLVKNFQQYFLPELDNDKLDWIQKPFIVSSQSIEHLSLNAQEEFAELSSDSKLKLNFAVQKLTTFWLGLKVEYPVLADLAIRVLLPFVSTYLCETAFSTLTSIKTKHQSIKDVETALRPALTNI</sequence>
<dbReference type="OMA" id="ENDEQRP"/>
<dbReference type="STRING" id="51511.ENSCSAVP00000007306"/>
<accession>H2YPP8</accession>
<reference evidence="2" key="1">
    <citation type="submission" date="2003-08" db="EMBL/GenBank/DDBJ databases">
        <authorList>
            <person name="Birren B."/>
            <person name="Nusbaum C."/>
            <person name="Abebe A."/>
            <person name="Abouelleil A."/>
            <person name="Adekoya E."/>
            <person name="Ait-zahra M."/>
            <person name="Allen N."/>
            <person name="Allen T."/>
            <person name="An P."/>
            <person name="Anderson M."/>
            <person name="Anderson S."/>
            <person name="Arachchi H."/>
            <person name="Armbruster J."/>
            <person name="Bachantsang P."/>
            <person name="Baldwin J."/>
            <person name="Barry A."/>
            <person name="Bayul T."/>
            <person name="Blitshsteyn B."/>
            <person name="Bloom T."/>
            <person name="Blye J."/>
            <person name="Boguslavskiy L."/>
            <person name="Borowsky M."/>
            <person name="Boukhgalter B."/>
            <person name="Brunache A."/>
            <person name="Butler J."/>
            <person name="Calixte N."/>
            <person name="Calvo S."/>
            <person name="Camarata J."/>
            <person name="Campo K."/>
            <person name="Chang J."/>
            <person name="Cheshatsang Y."/>
            <person name="Citroen M."/>
            <person name="Collymore A."/>
            <person name="Considine T."/>
            <person name="Cook A."/>
            <person name="Cooke P."/>
            <person name="Corum B."/>
            <person name="Cuomo C."/>
            <person name="David R."/>
            <person name="Dawoe T."/>
            <person name="Degray S."/>
            <person name="Dodge S."/>
            <person name="Dooley K."/>
            <person name="Dorje P."/>
            <person name="Dorjee K."/>
            <person name="Dorris L."/>
            <person name="Duffey N."/>
            <person name="Dupes A."/>
            <person name="Elkins T."/>
            <person name="Engels R."/>
            <person name="Erickson J."/>
            <person name="Farina A."/>
            <person name="Faro S."/>
            <person name="Ferreira P."/>
            <person name="Fischer H."/>
            <person name="Fitzgerald M."/>
            <person name="Foley K."/>
            <person name="Gage D."/>
            <person name="Galagan J."/>
            <person name="Gearin G."/>
            <person name="Gnerre S."/>
            <person name="Gnirke A."/>
            <person name="Goyette A."/>
            <person name="Graham J."/>
            <person name="Grandbois E."/>
            <person name="Gyaltsen K."/>
            <person name="Hafez N."/>
            <person name="Hagopian D."/>
            <person name="Hagos B."/>
            <person name="Hall J."/>
            <person name="Hatcher B."/>
            <person name="Heller A."/>
            <person name="Higgins H."/>
            <person name="Honan T."/>
            <person name="Horn A."/>
            <person name="Houde N."/>
            <person name="Hughes L."/>
            <person name="Hulme W."/>
            <person name="Husby E."/>
            <person name="Iliev I."/>
            <person name="Jaffe D."/>
            <person name="Jones C."/>
            <person name="Kamal M."/>
            <person name="Kamat A."/>
            <person name="Kamvysselis M."/>
            <person name="Karlsson E."/>
            <person name="Kells C."/>
            <person name="Kieu A."/>
            <person name="Kisner P."/>
            <person name="Kodira C."/>
            <person name="Kulbokas E."/>
            <person name="Labutti K."/>
            <person name="Lama D."/>
            <person name="Landers T."/>
            <person name="Leger J."/>
            <person name="Levine S."/>
            <person name="Lewis D."/>
            <person name="Lewis T."/>
            <person name="Lindblad-toh K."/>
            <person name="Liu X."/>
            <person name="Lokyitsang T."/>
            <person name="Lokyitsang Y."/>
            <person name="Lucien O."/>
            <person name="Lui A."/>
            <person name="Ma L.J."/>
            <person name="Mabbitt R."/>
            <person name="Macdonald J."/>
            <person name="Maclean C."/>
            <person name="Major J."/>
            <person name="Manning J."/>
            <person name="Marabella R."/>
            <person name="Maru K."/>
            <person name="Matthews C."/>
            <person name="Mauceli E."/>
            <person name="Mccarthy M."/>
            <person name="Mcdonough S."/>
            <person name="Mcghee T."/>
            <person name="Meldrim J."/>
            <person name="Meneus L."/>
            <person name="Mesirov J."/>
            <person name="Mihalev A."/>
            <person name="Mihova T."/>
            <person name="Mikkelsen T."/>
            <person name="Mlenga V."/>
            <person name="Moru K."/>
            <person name="Mozes J."/>
            <person name="Mulrain L."/>
            <person name="Munson G."/>
            <person name="Naylor J."/>
            <person name="Newes C."/>
            <person name="Nguyen C."/>
            <person name="Nguyen N."/>
            <person name="Nguyen T."/>
            <person name="Nicol R."/>
            <person name="Nielsen C."/>
            <person name="Nizzari M."/>
            <person name="Norbu C."/>
            <person name="Norbu N."/>
            <person name="O'donnell P."/>
            <person name="Okoawo O."/>
            <person name="O'leary S."/>
            <person name="Omotosho B."/>
            <person name="O'neill K."/>
            <person name="Osman S."/>
            <person name="Parker S."/>
            <person name="Perrin D."/>
            <person name="Phunkhang P."/>
            <person name="Piqani B."/>
            <person name="Purcell S."/>
            <person name="Rachupka T."/>
            <person name="Ramasamy U."/>
            <person name="Rameau R."/>
            <person name="Ray V."/>
            <person name="Raymond C."/>
            <person name="Retta R."/>
            <person name="Richardson S."/>
            <person name="Rise C."/>
            <person name="Rodriguez J."/>
            <person name="Rogers J."/>
            <person name="Rogov P."/>
            <person name="Rutman M."/>
            <person name="Schupbach R."/>
            <person name="Seaman C."/>
            <person name="Settipalli S."/>
            <person name="Sharpe T."/>
            <person name="Sheridan J."/>
            <person name="Sherpa N."/>
            <person name="Shi J."/>
            <person name="Smirnov S."/>
            <person name="Smith C."/>
            <person name="Sougnez C."/>
            <person name="Spencer B."/>
            <person name="Stalker J."/>
            <person name="Stange-thomann N."/>
            <person name="Stavropoulos S."/>
            <person name="Stetson K."/>
            <person name="Stone C."/>
            <person name="Stone S."/>
            <person name="Stubbs M."/>
            <person name="Talamas J."/>
            <person name="Tchuinga P."/>
            <person name="Tenzing P."/>
            <person name="Tesfaye S."/>
            <person name="Theodore J."/>
            <person name="Thoulutsang Y."/>
            <person name="Topham K."/>
            <person name="Towey S."/>
            <person name="Tsamla T."/>
            <person name="Tsomo N."/>
            <person name="Vallee D."/>
            <person name="Vassiliev H."/>
            <person name="Venkataraman V."/>
            <person name="Vinson J."/>
            <person name="Vo A."/>
            <person name="Wade C."/>
            <person name="Wang S."/>
            <person name="Wangchuk T."/>
            <person name="Wangdi T."/>
            <person name="Whittaker C."/>
            <person name="Wilkinson J."/>
            <person name="Wu Y."/>
            <person name="Wyman D."/>
            <person name="Yadav S."/>
            <person name="Yang S."/>
            <person name="Yang X."/>
            <person name="Yeager S."/>
            <person name="Yee E."/>
            <person name="Young G."/>
            <person name="Zainoun J."/>
            <person name="Zembeck L."/>
            <person name="Zimmer A."/>
            <person name="Zody M."/>
            <person name="Lander E."/>
        </authorList>
    </citation>
    <scope>NUCLEOTIDE SEQUENCE [LARGE SCALE GENOMIC DNA]</scope>
</reference>
<dbReference type="Proteomes" id="UP000007875">
    <property type="component" value="Unassembled WGS sequence"/>
</dbReference>
<dbReference type="Ensembl" id="ENSCSAVT00000007402.1">
    <property type="protein sequence ID" value="ENSCSAVP00000007306.1"/>
    <property type="gene ID" value="ENSCSAVG00000004361.1"/>
</dbReference>
<evidence type="ECO:0000313" key="1">
    <source>
        <dbReference type="Ensembl" id="ENSCSAVP00000007306.1"/>
    </source>
</evidence>
<protein>
    <recommendedName>
        <fullName evidence="3">HAT C-terminal dimerisation domain-containing protein</fullName>
    </recommendedName>
</protein>
<dbReference type="InParanoid" id="H2YPP8"/>
<proteinExistence type="predicted"/>
<dbReference type="AlphaFoldDB" id="H2YPP8"/>
<reference evidence="1" key="3">
    <citation type="submission" date="2025-09" db="UniProtKB">
        <authorList>
            <consortium name="Ensembl"/>
        </authorList>
    </citation>
    <scope>IDENTIFICATION</scope>
</reference>
<dbReference type="eggNOG" id="ENOG502QT83">
    <property type="taxonomic scope" value="Eukaryota"/>
</dbReference>
<dbReference type="HOGENOM" id="CLU_021316_5_0_1"/>
<evidence type="ECO:0008006" key="3">
    <source>
        <dbReference type="Google" id="ProtNLM"/>
    </source>
</evidence>
<reference evidence="1" key="2">
    <citation type="submission" date="2025-08" db="UniProtKB">
        <authorList>
            <consortium name="Ensembl"/>
        </authorList>
    </citation>
    <scope>IDENTIFICATION</scope>
</reference>
<dbReference type="SUPFAM" id="SSF53098">
    <property type="entry name" value="Ribonuclease H-like"/>
    <property type="match status" value="1"/>
</dbReference>
<dbReference type="InterPro" id="IPR012337">
    <property type="entry name" value="RNaseH-like_sf"/>
</dbReference>
<dbReference type="GeneTree" id="ENSGT00940000160436"/>
<evidence type="ECO:0000313" key="2">
    <source>
        <dbReference type="Proteomes" id="UP000007875"/>
    </source>
</evidence>
<keyword evidence="2" id="KW-1185">Reference proteome</keyword>
<dbReference type="PANTHER" id="PTHR45913">
    <property type="entry name" value="EPM2A-INTERACTING PROTEIN 1"/>
    <property type="match status" value="1"/>
</dbReference>
<organism evidence="1 2">
    <name type="scientific">Ciona savignyi</name>
    <name type="common">Pacific transparent sea squirt</name>
    <dbReference type="NCBI Taxonomy" id="51511"/>
    <lineage>
        <taxon>Eukaryota</taxon>
        <taxon>Metazoa</taxon>
        <taxon>Chordata</taxon>
        <taxon>Tunicata</taxon>
        <taxon>Ascidiacea</taxon>
        <taxon>Phlebobranchia</taxon>
        <taxon>Cionidae</taxon>
        <taxon>Ciona</taxon>
    </lineage>
</organism>
<dbReference type="PANTHER" id="PTHR45913:SF19">
    <property type="entry name" value="LOW QUALITY PROTEIN: ZINC FINGER BED DOMAIN-CONTAINING PROTEIN 5-LIKE"/>
    <property type="match status" value="1"/>
</dbReference>